<evidence type="ECO:0000256" key="1">
    <source>
        <dbReference type="ARBA" id="ARBA00008209"/>
    </source>
</evidence>
<evidence type="ECO:0000313" key="2">
    <source>
        <dbReference type="EMBL" id="SGZ55094.1"/>
    </source>
</evidence>
<gene>
    <name evidence="2" type="ORF">SAMEA4029009_CIC11G00000001249</name>
</gene>
<reference evidence="3" key="1">
    <citation type="submission" date="2016-10" db="EMBL/GenBank/DDBJ databases">
        <authorList>
            <person name="Geijer C."/>
            <person name="Jareborg N."/>
            <person name="Dainat J."/>
        </authorList>
    </citation>
    <scope>NUCLEOTIDE SEQUENCE [LARGE SCALE GENOMIC DNA]</scope>
    <source>
        <strain evidence="3">PYCC 4715</strain>
    </source>
</reference>
<dbReference type="PANTHER" id="PTHR10300">
    <property type="entry name" value="CALCIPRESSIN"/>
    <property type="match status" value="1"/>
</dbReference>
<proteinExistence type="inferred from homology"/>
<dbReference type="Proteomes" id="UP000182259">
    <property type="component" value="Chromosome IV"/>
</dbReference>
<dbReference type="GO" id="GO:0019722">
    <property type="term" value="P:calcium-mediated signaling"/>
    <property type="evidence" value="ECO:0007669"/>
    <property type="project" value="InterPro"/>
</dbReference>
<dbReference type="GO" id="GO:0005634">
    <property type="term" value="C:nucleus"/>
    <property type="evidence" value="ECO:0007669"/>
    <property type="project" value="TreeGrafter"/>
</dbReference>
<organism evidence="2 3">
    <name type="scientific">Sungouiella intermedia</name>
    <dbReference type="NCBI Taxonomy" id="45354"/>
    <lineage>
        <taxon>Eukaryota</taxon>
        <taxon>Fungi</taxon>
        <taxon>Dikarya</taxon>
        <taxon>Ascomycota</taxon>
        <taxon>Saccharomycotina</taxon>
        <taxon>Pichiomycetes</taxon>
        <taxon>Metschnikowiaceae</taxon>
        <taxon>Sungouiella</taxon>
    </lineage>
</organism>
<dbReference type="GO" id="GO:0008597">
    <property type="term" value="F:calcium-dependent protein serine/threonine phosphatase regulator activity"/>
    <property type="evidence" value="ECO:0007669"/>
    <property type="project" value="TreeGrafter"/>
</dbReference>
<dbReference type="Pfam" id="PF04847">
    <property type="entry name" value="Calcipressin"/>
    <property type="match status" value="1"/>
</dbReference>
<protein>
    <submittedName>
        <fullName evidence="2">CIC11C00000001249</fullName>
    </submittedName>
</protein>
<dbReference type="PANTHER" id="PTHR10300:SF14">
    <property type="entry name" value="PROTEIN SARAH"/>
    <property type="match status" value="1"/>
</dbReference>
<evidence type="ECO:0000313" key="3">
    <source>
        <dbReference type="Proteomes" id="UP000182259"/>
    </source>
</evidence>
<sequence>MTREPTNSLILTKLDQSLLEDPQILADLLVSRNFNVELVFLPKFARYIIICASSLVALHVQDFLSQNLKDKVTISYSIKDNRLEILEDHLWLLQSEKGDSTYLELPLEEGTRRFLILPPLSPHTEWSDYGKEEEGPNKKAVYSSEELSHLLWDRFGGFESSTLKRFNVEASDDEENEEEDTLGFVDISNGPEVLFEDIHSGVPAIVVDSVKNQKKGYTPPLPKTAMPPQ</sequence>
<dbReference type="GO" id="GO:0005737">
    <property type="term" value="C:cytoplasm"/>
    <property type="evidence" value="ECO:0007669"/>
    <property type="project" value="TreeGrafter"/>
</dbReference>
<name>A0A1L0DRV5_9ASCO</name>
<accession>A0A1L0DRV5</accession>
<dbReference type="EMBL" id="LT635767">
    <property type="protein sequence ID" value="SGZ55094.1"/>
    <property type="molecule type" value="Genomic_DNA"/>
</dbReference>
<dbReference type="AlphaFoldDB" id="A0A1L0DRV5"/>
<dbReference type="InterPro" id="IPR006931">
    <property type="entry name" value="Calcipressin"/>
</dbReference>
<comment type="similarity">
    <text evidence="1">Belongs to the RCAN family.</text>
</comment>